<dbReference type="Proteomes" id="UP000002171">
    <property type="component" value="Unassembled WGS sequence"/>
</dbReference>
<proteinExistence type="predicted"/>
<evidence type="ECO:0000313" key="2">
    <source>
        <dbReference type="Proteomes" id="UP000002171"/>
    </source>
</evidence>
<keyword evidence="2" id="KW-1185">Reference proteome</keyword>
<protein>
    <recommendedName>
        <fullName evidence="3">Ankyrin repeat domain-containing protein</fullName>
    </recommendedName>
</protein>
<name>A0A7U8C280_NEPCE</name>
<evidence type="ECO:0008006" key="3">
    <source>
        <dbReference type="Google" id="ProtNLM"/>
    </source>
</evidence>
<dbReference type="RefSeq" id="WP_007021105.1">
    <property type="nucleotide sequence ID" value="NZ_CH724125.1"/>
</dbReference>
<accession>A0A7U8C280</accession>
<evidence type="ECO:0000313" key="1">
    <source>
        <dbReference type="EMBL" id="EAR60098.1"/>
    </source>
</evidence>
<gene>
    <name evidence="1" type="ORF">MED92_17202</name>
</gene>
<organism evidence="1 2">
    <name type="scientific">Neptuniibacter caesariensis</name>
    <dbReference type="NCBI Taxonomy" id="207954"/>
    <lineage>
        <taxon>Bacteria</taxon>
        <taxon>Pseudomonadati</taxon>
        <taxon>Pseudomonadota</taxon>
        <taxon>Gammaproteobacteria</taxon>
        <taxon>Oceanospirillales</taxon>
        <taxon>Oceanospirillaceae</taxon>
        <taxon>Neptuniibacter</taxon>
    </lineage>
</organism>
<reference evidence="1 2" key="1">
    <citation type="submission" date="2006-02" db="EMBL/GenBank/DDBJ databases">
        <authorList>
            <person name="Pinhassi J."/>
            <person name="Pedros-Alio C."/>
            <person name="Ferriera S."/>
            <person name="Johnson J."/>
            <person name="Kravitz S."/>
            <person name="Halpern A."/>
            <person name="Remington K."/>
            <person name="Beeson K."/>
            <person name="Tran B."/>
            <person name="Rogers Y.-H."/>
            <person name="Friedman R."/>
            <person name="Venter J.C."/>
        </authorList>
    </citation>
    <scope>NUCLEOTIDE SEQUENCE [LARGE SCALE GENOMIC DNA]</scope>
    <source>
        <strain evidence="1 2">MED92</strain>
    </source>
</reference>
<comment type="caution">
    <text evidence="1">The sequence shown here is derived from an EMBL/GenBank/DDBJ whole genome shotgun (WGS) entry which is preliminary data.</text>
</comment>
<dbReference type="OrthoDB" id="6087427at2"/>
<dbReference type="AlphaFoldDB" id="A0A7U8C280"/>
<dbReference type="EMBL" id="AAOW01000024">
    <property type="protein sequence ID" value="EAR60098.1"/>
    <property type="molecule type" value="Genomic_DNA"/>
</dbReference>
<sequence>MLNIFKSDQHAKAYKALLANDLEKFAKSLQKIDADKIDLPVSDNTPSLAECCILEQNPKALQSVIDKGANPDKKSLSQPEYHLAELTLLQEQSLPLLTVLLKAIPQTIDSDLLLKCFQLKQDSTLMLHLSLLLQNGAELNDEIVHLALISEDLPLIHFIINSGANQPSMLAEQGYSEEVIAYAQRCWNDLKIREMFL</sequence>